<evidence type="ECO:0000256" key="11">
    <source>
        <dbReference type="SAM" id="SignalP"/>
    </source>
</evidence>
<evidence type="ECO:0000256" key="5">
    <source>
        <dbReference type="ARBA" id="ARBA00023040"/>
    </source>
</evidence>
<feature type="transmembrane region" description="Helical" evidence="10">
    <location>
        <begin position="116"/>
        <end position="138"/>
    </location>
</feature>
<evidence type="ECO:0000256" key="8">
    <source>
        <dbReference type="ARBA" id="ARBA00023224"/>
    </source>
</evidence>
<dbReference type="SMART" id="SM01381">
    <property type="entry name" value="7TM_GPCR_Srsx"/>
    <property type="match status" value="1"/>
</dbReference>
<dbReference type="Gene3D" id="1.20.1070.10">
    <property type="entry name" value="Rhodopsin 7-helix transmembrane proteins"/>
    <property type="match status" value="1"/>
</dbReference>
<evidence type="ECO:0000256" key="7">
    <source>
        <dbReference type="ARBA" id="ARBA00023170"/>
    </source>
</evidence>
<accession>A0A2U9PG22</accession>
<evidence type="ECO:0000256" key="3">
    <source>
        <dbReference type="ARBA" id="ARBA00022692"/>
    </source>
</evidence>
<keyword evidence="5 9" id="KW-0297">G-protein coupled receptor</keyword>
<dbReference type="PANTHER" id="PTHR45695">
    <property type="entry name" value="LEUCOKININ RECEPTOR-RELATED"/>
    <property type="match status" value="1"/>
</dbReference>
<evidence type="ECO:0000256" key="10">
    <source>
        <dbReference type="SAM" id="Phobius"/>
    </source>
</evidence>
<evidence type="ECO:0000256" key="4">
    <source>
        <dbReference type="ARBA" id="ARBA00022989"/>
    </source>
</evidence>
<dbReference type="GO" id="GO:0005886">
    <property type="term" value="C:plasma membrane"/>
    <property type="evidence" value="ECO:0007669"/>
    <property type="project" value="TreeGrafter"/>
</dbReference>
<dbReference type="PANTHER" id="PTHR45695:SF15">
    <property type="entry name" value="OPSIN RH2"/>
    <property type="match status" value="1"/>
</dbReference>
<feature type="transmembrane region" description="Helical" evidence="10">
    <location>
        <begin position="144"/>
        <end position="174"/>
    </location>
</feature>
<comment type="subcellular location">
    <subcellularLocation>
        <location evidence="1">Membrane</location>
        <topology evidence="1">Multi-pass membrane protein</topology>
    </subcellularLocation>
</comment>
<evidence type="ECO:0000256" key="9">
    <source>
        <dbReference type="RuleBase" id="RU000688"/>
    </source>
</evidence>
<reference evidence="13" key="1">
    <citation type="submission" date="2017-11" db="EMBL/GenBank/DDBJ databases">
        <title>Characterization and expression profiling of neuropeptides and their receptors in the Asian Citrus Psyllid, Diaphorina citri.</title>
        <authorList>
            <person name="Wang Z."/>
            <person name="Zeng X."/>
        </authorList>
    </citation>
    <scope>NUCLEOTIDE SEQUENCE</scope>
</reference>
<keyword evidence="7 9" id="KW-0675">Receptor</keyword>
<dbReference type="GO" id="GO:0004983">
    <property type="term" value="F:neuropeptide Y receptor activity"/>
    <property type="evidence" value="ECO:0007669"/>
    <property type="project" value="InterPro"/>
</dbReference>
<feature type="transmembrane region" description="Helical" evidence="10">
    <location>
        <begin position="243"/>
        <end position="265"/>
    </location>
</feature>
<feature type="transmembrane region" description="Helical" evidence="10">
    <location>
        <begin position="79"/>
        <end position="104"/>
    </location>
</feature>
<dbReference type="PRINTS" id="PR01012">
    <property type="entry name" value="NRPEPTIDEYR"/>
</dbReference>
<feature type="transmembrane region" description="Helical" evidence="10">
    <location>
        <begin position="195"/>
        <end position="215"/>
    </location>
</feature>
<organism evidence="13">
    <name type="scientific">Diaphorina citri</name>
    <name type="common">Asian citrus psyllid</name>
    <dbReference type="NCBI Taxonomy" id="121845"/>
    <lineage>
        <taxon>Eukaryota</taxon>
        <taxon>Metazoa</taxon>
        <taxon>Ecdysozoa</taxon>
        <taxon>Arthropoda</taxon>
        <taxon>Hexapoda</taxon>
        <taxon>Insecta</taxon>
        <taxon>Pterygota</taxon>
        <taxon>Neoptera</taxon>
        <taxon>Paraneoptera</taxon>
        <taxon>Hemiptera</taxon>
        <taxon>Sternorrhyncha</taxon>
        <taxon>Psylloidea</taxon>
        <taxon>Psyllidae</taxon>
        <taxon>Diaphorininae</taxon>
        <taxon>Diaphorina</taxon>
    </lineage>
</organism>
<feature type="transmembrane region" description="Helical" evidence="10">
    <location>
        <begin position="361"/>
        <end position="382"/>
    </location>
</feature>
<keyword evidence="4 10" id="KW-1133">Transmembrane helix</keyword>
<evidence type="ECO:0000259" key="12">
    <source>
        <dbReference type="PROSITE" id="PS50262"/>
    </source>
</evidence>
<keyword evidence="6 10" id="KW-0472">Membrane</keyword>
<evidence type="ECO:0000313" key="13">
    <source>
        <dbReference type="EMBL" id="AWT50639.1"/>
    </source>
</evidence>
<dbReference type="AlphaFoldDB" id="A0A2U9PG22"/>
<proteinExistence type="evidence at transcript level"/>
<feature type="signal peptide" evidence="11">
    <location>
        <begin position="1"/>
        <end position="25"/>
    </location>
</feature>
<evidence type="ECO:0000256" key="1">
    <source>
        <dbReference type="ARBA" id="ARBA00004141"/>
    </source>
</evidence>
<dbReference type="EMBL" id="MG550205">
    <property type="protein sequence ID" value="AWT50639.1"/>
    <property type="molecule type" value="mRNA"/>
</dbReference>
<feature type="domain" description="G-protein coupled receptors family 1 profile" evidence="12">
    <location>
        <begin position="95"/>
        <end position="380"/>
    </location>
</feature>
<dbReference type="SUPFAM" id="SSF81321">
    <property type="entry name" value="Family A G protein-coupled receptor-like"/>
    <property type="match status" value="1"/>
</dbReference>
<dbReference type="Pfam" id="PF00001">
    <property type="entry name" value="7tm_1"/>
    <property type="match status" value="1"/>
</dbReference>
<comment type="similarity">
    <text evidence="2 9">Belongs to the G-protein coupled receptor 1 family.</text>
</comment>
<name>A0A2U9PG22_DIACI</name>
<keyword evidence="8 9" id="KW-0807">Transducer</keyword>
<evidence type="ECO:0000256" key="2">
    <source>
        <dbReference type="ARBA" id="ARBA00010663"/>
    </source>
</evidence>
<dbReference type="InterPro" id="IPR017452">
    <property type="entry name" value="GPCR_Rhodpsn_7TM"/>
</dbReference>
<feature type="transmembrane region" description="Helical" evidence="10">
    <location>
        <begin position="325"/>
        <end position="349"/>
    </location>
</feature>
<dbReference type="PRINTS" id="PR00237">
    <property type="entry name" value="GPCRRHODOPSN"/>
</dbReference>
<dbReference type="InterPro" id="IPR000276">
    <property type="entry name" value="GPCR_Rhodpsn"/>
</dbReference>
<dbReference type="PROSITE" id="PS50262">
    <property type="entry name" value="G_PROTEIN_RECEP_F1_2"/>
    <property type="match status" value="1"/>
</dbReference>
<sequence>MNNKSKLANLVISLLLINFTTETDSNHTMNVTNSTGILEGNSTENDTDACMQIKNMTCEEYEDYIDEIIEYVKPTSSEWVLIALQSIVFVVGLIGNALVCIAVYRNKSMRTVTNYYIVNLAVADFLVILICLPPTVVWDVTETWFMGLVLCRVVLYSQTVSVAVSVMTLTFISLDRWYAICYPLQFRSTTSRAKNSIIIIWITSVVFDLPELIFLNIQDTLEIKNIIYFDTCVPTWGPDYESIFQGAKFILLYFLPLGLMSIAYYQIVKVLWRSDNIPGHSEVVHLNDKFHPEAEMNGRHRRATIGTANSTTESQILSRRKAAKMLVVVVSMFAACYFPVHLLSIVRTIWDVPQTEATATLSNFCHFLVFANSAVNPIIYNFMSKKIPRGIHEDLLLLYQTDSVLEFDCADSESAWIDLCRVQSAQSTNRVNSSVFCPH</sequence>
<dbReference type="InterPro" id="IPR000611">
    <property type="entry name" value="NPY_rcpt"/>
</dbReference>
<keyword evidence="11" id="KW-0732">Signal</keyword>
<feature type="chain" id="PRO_5015940029" evidence="11">
    <location>
        <begin position="26"/>
        <end position="439"/>
    </location>
</feature>
<dbReference type="PROSITE" id="PS00237">
    <property type="entry name" value="G_PROTEIN_RECEP_F1_1"/>
    <property type="match status" value="1"/>
</dbReference>
<evidence type="ECO:0000256" key="6">
    <source>
        <dbReference type="ARBA" id="ARBA00023136"/>
    </source>
</evidence>
<keyword evidence="3 9" id="KW-0812">Transmembrane</keyword>
<protein>
    <submittedName>
        <fullName evidence="13">Neuropeptide receptor</fullName>
    </submittedName>
</protein>